<dbReference type="GO" id="GO:0004519">
    <property type="term" value="F:endonuclease activity"/>
    <property type="evidence" value="ECO:0007669"/>
    <property type="project" value="InterPro"/>
</dbReference>
<dbReference type="InterPro" id="IPR048301">
    <property type="entry name" value="NucS_C"/>
</dbReference>
<feature type="domain" description="Endonuclease NucS C-terminal" evidence="1">
    <location>
        <begin position="25"/>
        <end position="125"/>
    </location>
</feature>
<feature type="non-terminal residue" evidence="2">
    <location>
        <position position="181"/>
    </location>
</feature>
<dbReference type="Pfam" id="PF01939">
    <property type="entry name" value="NucS_C"/>
    <property type="match status" value="1"/>
</dbReference>
<evidence type="ECO:0000313" key="2">
    <source>
        <dbReference type="EMBL" id="GAJ05486.1"/>
    </source>
</evidence>
<evidence type="ECO:0000259" key="1">
    <source>
        <dbReference type="Pfam" id="PF01939"/>
    </source>
</evidence>
<dbReference type="GO" id="GO:0003676">
    <property type="term" value="F:nucleic acid binding"/>
    <property type="evidence" value="ECO:0007669"/>
    <property type="project" value="InterPro"/>
</dbReference>
<dbReference type="EMBL" id="BARW01030399">
    <property type="protein sequence ID" value="GAJ05486.1"/>
    <property type="molecule type" value="Genomic_DNA"/>
</dbReference>
<comment type="caution">
    <text evidence="2">The sequence shown here is derived from an EMBL/GenBank/DDBJ whole genome shotgun (WGS) entry which is preliminary data.</text>
</comment>
<protein>
    <recommendedName>
        <fullName evidence="1">Endonuclease NucS C-terminal domain-containing protein</fullName>
    </recommendedName>
</protein>
<sequence>MPLELGIWRIDQDLTRINVSSLDQEERLEEFLDKDISIASPNWMVIGRQANTDYGKYVDLLAIDRDGNLIIIELKKNKTPREVVAQLLDYASWVKELKDEDIAGIYETYVRKYHPEKANILLDESFCKRFNLQEMPEALNESHQLVIVASKLDESTERIVTYLAEEHNVPINVIFFRVFKD</sequence>
<dbReference type="AlphaFoldDB" id="X1V012"/>
<reference evidence="2" key="1">
    <citation type="journal article" date="2014" name="Front. Microbiol.">
        <title>High frequency of phylogenetically diverse reductive dehalogenase-homologous genes in deep subseafloor sedimentary metagenomes.</title>
        <authorList>
            <person name="Kawai M."/>
            <person name="Futagami T."/>
            <person name="Toyoda A."/>
            <person name="Takaki Y."/>
            <person name="Nishi S."/>
            <person name="Hori S."/>
            <person name="Arai W."/>
            <person name="Tsubouchi T."/>
            <person name="Morono Y."/>
            <person name="Uchiyama I."/>
            <person name="Ito T."/>
            <person name="Fujiyama A."/>
            <person name="Inagaki F."/>
            <person name="Takami H."/>
        </authorList>
    </citation>
    <scope>NUCLEOTIDE SEQUENCE</scope>
    <source>
        <strain evidence="2">Expedition CK06-06</strain>
    </source>
</reference>
<organism evidence="2">
    <name type="scientific">marine sediment metagenome</name>
    <dbReference type="NCBI Taxonomy" id="412755"/>
    <lineage>
        <taxon>unclassified sequences</taxon>
        <taxon>metagenomes</taxon>
        <taxon>ecological metagenomes</taxon>
    </lineage>
</organism>
<gene>
    <name evidence="2" type="ORF">S12H4_48607</name>
</gene>
<accession>X1V012</accession>
<dbReference type="Gene3D" id="3.40.1350.10">
    <property type="match status" value="1"/>
</dbReference>
<name>X1V012_9ZZZZ</name>
<proteinExistence type="predicted"/>
<dbReference type="InterPro" id="IPR011856">
    <property type="entry name" value="tRNA_endonuc-like_dom_sf"/>
</dbReference>